<feature type="chain" id="PRO_5042886364" evidence="1">
    <location>
        <begin position="18"/>
        <end position="203"/>
    </location>
</feature>
<feature type="signal peptide" evidence="1">
    <location>
        <begin position="1"/>
        <end position="17"/>
    </location>
</feature>
<evidence type="ECO:0000313" key="3">
    <source>
        <dbReference type="Proteomes" id="UP001316803"/>
    </source>
</evidence>
<dbReference type="AlphaFoldDB" id="A0AAN8FEQ3"/>
<evidence type="ECO:0000256" key="1">
    <source>
        <dbReference type="SAM" id="SignalP"/>
    </source>
</evidence>
<name>A0AAN8FEQ3_9EURO</name>
<organism evidence="2 3">
    <name type="scientific">Knufia fluminis</name>
    <dbReference type="NCBI Taxonomy" id="191047"/>
    <lineage>
        <taxon>Eukaryota</taxon>
        <taxon>Fungi</taxon>
        <taxon>Dikarya</taxon>
        <taxon>Ascomycota</taxon>
        <taxon>Pezizomycotina</taxon>
        <taxon>Eurotiomycetes</taxon>
        <taxon>Chaetothyriomycetidae</taxon>
        <taxon>Chaetothyriales</taxon>
        <taxon>Trichomeriaceae</taxon>
        <taxon>Knufia</taxon>
    </lineage>
</organism>
<proteinExistence type="predicted"/>
<dbReference type="EMBL" id="JAKLMC020000003">
    <property type="protein sequence ID" value="KAK5957026.1"/>
    <property type="molecule type" value="Genomic_DNA"/>
</dbReference>
<reference evidence="2 3" key="1">
    <citation type="submission" date="2022-12" db="EMBL/GenBank/DDBJ databases">
        <title>Genomic features and morphological characterization of a novel Knufia sp. strain isolated from spacecraft assembly facility.</title>
        <authorList>
            <person name="Teixeira M."/>
            <person name="Chander A.M."/>
            <person name="Stajich J.E."/>
            <person name="Venkateswaran K."/>
        </authorList>
    </citation>
    <scope>NUCLEOTIDE SEQUENCE [LARGE SCALE GENOMIC DNA]</scope>
    <source>
        <strain evidence="2 3">FJI-L2-BK-P2</strain>
    </source>
</reference>
<accession>A0AAN8FEQ3</accession>
<dbReference type="Proteomes" id="UP001316803">
    <property type="component" value="Unassembled WGS sequence"/>
</dbReference>
<evidence type="ECO:0000313" key="2">
    <source>
        <dbReference type="EMBL" id="KAK5957026.1"/>
    </source>
</evidence>
<keyword evidence="1" id="KW-0732">Signal</keyword>
<comment type="caution">
    <text evidence="2">The sequence shown here is derived from an EMBL/GenBank/DDBJ whole genome shotgun (WGS) entry which is preliminary data.</text>
</comment>
<keyword evidence="3" id="KW-1185">Reference proteome</keyword>
<gene>
    <name evidence="2" type="ORF">OHC33_001395</name>
</gene>
<sequence>MRTSFLTSLSLLGLATAQNLWNIKIGARWKHIPCREKYFPNEPCFDPEKHCFHPYRWNKREEDSANNDSPDSINATLTFVDAFSCETLAGNDEDTYQQCLAVTQDPSLLHELIIPGSISPRSPKHKSHSEPELTTHCCIMPADCHHYMSTHTRDKPYYPEETEPYEIGLCCLGLWALSCGGQPQKYPVKFYAPPRCSNPEGWL</sequence>
<protein>
    <submittedName>
        <fullName evidence="2">Uncharacterized protein</fullName>
    </submittedName>
</protein>